<keyword evidence="4" id="KW-0547">Nucleotide-binding</keyword>
<dbReference type="SUPFAM" id="SSF52540">
    <property type="entry name" value="P-loop containing nucleoside triphosphate hydrolases"/>
    <property type="match status" value="1"/>
</dbReference>
<dbReference type="SMART" id="SM00382">
    <property type="entry name" value="AAA"/>
    <property type="match status" value="1"/>
</dbReference>
<comment type="caution">
    <text evidence="10">The sequence shown here is derived from an EMBL/GenBank/DDBJ whole genome shotgun (WGS) entry which is preliminary data.</text>
</comment>
<dbReference type="Pfam" id="PF00005">
    <property type="entry name" value="ABC_tran"/>
    <property type="match status" value="1"/>
</dbReference>
<dbReference type="InterPro" id="IPR050093">
    <property type="entry name" value="ABC_SmlMolc_Importer"/>
</dbReference>
<keyword evidence="5 10" id="KW-0067">ATP-binding</keyword>
<evidence type="ECO:0000313" key="10">
    <source>
        <dbReference type="EMBL" id="PTQ55858.1"/>
    </source>
</evidence>
<evidence type="ECO:0000256" key="1">
    <source>
        <dbReference type="ARBA" id="ARBA00022448"/>
    </source>
</evidence>
<protein>
    <submittedName>
        <fullName evidence="10">Ferric iron ABC transporter, ATP-binding protein</fullName>
    </submittedName>
</protein>
<evidence type="ECO:0000313" key="11">
    <source>
        <dbReference type="Proteomes" id="UP000244338"/>
    </source>
</evidence>
<evidence type="ECO:0000256" key="6">
    <source>
        <dbReference type="ARBA" id="ARBA00023004"/>
    </source>
</evidence>
<dbReference type="PROSITE" id="PS50893">
    <property type="entry name" value="ABC_TRANSPORTER_2"/>
    <property type="match status" value="1"/>
</dbReference>
<dbReference type="InterPro" id="IPR015853">
    <property type="entry name" value="ABC_transpr_FbpC"/>
</dbReference>
<keyword evidence="8" id="KW-0472">Membrane</keyword>
<evidence type="ECO:0000256" key="7">
    <source>
        <dbReference type="ARBA" id="ARBA00023065"/>
    </source>
</evidence>
<dbReference type="GO" id="GO:0005524">
    <property type="term" value="F:ATP binding"/>
    <property type="evidence" value="ECO:0007669"/>
    <property type="project" value="UniProtKB-KW"/>
</dbReference>
<name>A0A2R6XZK7_9BACL</name>
<dbReference type="EMBL" id="PEBX01000065">
    <property type="protein sequence ID" value="PTQ55858.1"/>
    <property type="molecule type" value="Genomic_DNA"/>
</dbReference>
<evidence type="ECO:0000256" key="4">
    <source>
        <dbReference type="ARBA" id="ARBA00022741"/>
    </source>
</evidence>
<keyword evidence="3" id="KW-0410">Iron transport</keyword>
<keyword evidence="2" id="KW-1003">Cell membrane</keyword>
<evidence type="ECO:0000259" key="9">
    <source>
        <dbReference type="PROSITE" id="PS50893"/>
    </source>
</evidence>
<dbReference type="PANTHER" id="PTHR42781:SF4">
    <property type="entry name" value="SPERMIDINE_PUTRESCINE IMPORT ATP-BINDING PROTEIN POTA"/>
    <property type="match status" value="1"/>
</dbReference>
<dbReference type="PANTHER" id="PTHR42781">
    <property type="entry name" value="SPERMIDINE/PUTRESCINE IMPORT ATP-BINDING PROTEIN POTA"/>
    <property type="match status" value="1"/>
</dbReference>
<dbReference type="InterPro" id="IPR003439">
    <property type="entry name" value="ABC_transporter-like_ATP-bd"/>
</dbReference>
<organism evidence="10 11">
    <name type="scientific">Candidatus Carbonibacillus altaicus</name>
    <dbReference type="NCBI Taxonomy" id="2163959"/>
    <lineage>
        <taxon>Bacteria</taxon>
        <taxon>Bacillati</taxon>
        <taxon>Bacillota</taxon>
        <taxon>Bacilli</taxon>
        <taxon>Bacillales</taxon>
        <taxon>Candidatus Carbonibacillus</taxon>
    </lineage>
</organism>
<dbReference type="InterPro" id="IPR003593">
    <property type="entry name" value="AAA+_ATPase"/>
</dbReference>
<dbReference type="InterPro" id="IPR027417">
    <property type="entry name" value="P-loop_NTPase"/>
</dbReference>
<dbReference type="GO" id="GO:0016020">
    <property type="term" value="C:membrane"/>
    <property type="evidence" value="ECO:0007669"/>
    <property type="project" value="InterPro"/>
</dbReference>
<dbReference type="Proteomes" id="UP000244338">
    <property type="component" value="Unassembled WGS sequence"/>
</dbReference>
<sequence>MMQVNAQPHLVIESLTFRYPGQRTPLLDDFHLSLNKGERVALLGPSGRGKTTLLRLIAGLEKPDAGRIILDGRVLTDGQTIIPPEARRIGMVFQDYALFPHLTVLENVTFGLFRLPRHERQKRAEDVLALVQMTHYAHRYPHELSGGEQQRVALARTIAPKPELILLDEPLSNLDPALRDELRAALRILLDKEQMTALIVTHDEGDAQAISDRKVQFNDQGSP</sequence>
<dbReference type="PROSITE" id="PS00211">
    <property type="entry name" value="ABC_TRANSPORTER_1"/>
    <property type="match status" value="1"/>
</dbReference>
<dbReference type="CDD" id="cd03259">
    <property type="entry name" value="ABC_Carb_Solutes_like"/>
    <property type="match status" value="1"/>
</dbReference>
<evidence type="ECO:0000256" key="8">
    <source>
        <dbReference type="ARBA" id="ARBA00023136"/>
    </source>
</evidence>
<dbReference type="AlphaFoldDB" id="A0A2R6XZK7"/>
<keyword evidence="1" id="KW-0813">Transport</keyword>
<accession>A0A2R6XZK7</accession>
<reference evidence="11" key="1">
    <citation type="journal article" date="2018" name="Sci. Rep.">
        <title>Lignite coal burning seam in the remote Altai Mountains harbors a hydrogen-driven thermophilic microbial community.</title>
        <authorList>
            <person name="Kadnikov V.V."/>
            <person name="Mardanov A.V."/>
            <person name="Ivasenko D.A."/>
            <person name="Antsiferov D.V."/>
            <person name="Beletsky A.V."/>
            <person name="Karnachuk O.V."/>
            <person name="Ravin N.V."/>
        </authorList>
    </citation>
    <scope>NUCLEOTIDE SEQUENCE [LARGE SCALE GENOMIC DNA]</scope>
</reference>
<evidence type="ECO:0000256" key="3">
    <source>
        <dbReference type="ARBA" id="ARBA00022496"/>
    </source>
</evidence>
<evidence type="ECO:0000256" key="5">
    <source>
        <dbReference type="ARBA" id="ARBA00022840"/>
    </source>
</evidence>
<feature type="domain" description="ABC transporter" evidence="9">
    <location>
        <begin position="10"/>
        <end position="223"/>
    </location>
</feature>
<gene>
    <name evidence="10" type="ORF">BSOLF_1315</name>
</gene>
<keyword evidence="7" id="KW-0406">Ion transport</keyword>
<keyword evidence="6" id="KW-0408">Iron</keyword>
<dbReference type="GO" id="GO:0016887">
    <property type="term" value="F:ATP hydrolysis activity"/>
    <property type="evidence" value="ECO:0007669"/>
    <property type="project" value="InterPro"/>
</dbReference>
<dbReference type="InterPro" id="IPR017871">
    <property type="entry name" value="ABC_transporter-like_CS"/>
</dbReference>
<dbReference type="GO" id="GO:0015408">
    <property type="term" value="F:ABC-type ferric iron transporter activity"/>
    <property type="evidence" value="ECO:0007669"/>
    <property type="project" value="InterPro"/>
</dbReference>
<proteinExistence type="predicted"/>
<dbReference type="Gene3D" id="3.40.50.300">
    <property type="entry name" value="P-loop containing nucleotide triphosphate hydrolases"/>
    <property type="match status" value="1"/>
</dbReference>
<evidence type="ECO:0000256" key="2">
    <source>
        <dbReference type="ARBA" id="ARBA00022475"/>
    </source>
</evidence>